<evidence type="ECO:0000313" key="3">
    <source>
        <dbReference type="EMBL" id="CEM27730.1"/>
    </source>
</evidence>
<dbReference type="InParanoid" id="A0A0G4GEB4"/>
<dbReference type="EMBL" id="CDMY01000640">
    <property type="protein sequence ID" value="CEM27730.1"/>
    <property type="molecule type" value="Genomic_DNA"/>
</dbReference>
<feature type="compositionally biased region" description="Gly residues" evidence="1">
    <location>
        <begin position="864"/>
        <end position="874"/>
    </location>
</feature>
<dbReference type="PANTHER" id="PTHR35478:SF1">
    <property type="entry name" value="ZINC FINGER FYVE DOMAIN-CONTAINING PROTEIN 26"/>
    <property type="match status" value="1"/>
</dbReference>
<feature type="region of interest" description="Disordered" evidence="1">
    <location>
        <begin position="812"/>
        <end position="874"/>
    </location>
</feature>
<feature type="region of interest" description="Disordered" evidence="1">
    <location>
        <begin position="2157"/>
        <end position="2201"/>
    </location>
</feature>
<name>A0A0G4GEB4_VITBC</name>
<protein>
    <recommendedName>
        <fullName evidence="2">ZFYVE26-like TPR repeats domain-containing protein</fullName>
    </recommendedName>
</protein>
<feature type="compositionally biased region" description="Low complexity" evidence="1">
    <location>
        <begin position="3473"/>
        <end position="3492"/>
    </location>
</feature>
<dbReference type="PANTHER" id="PTHR35478">
    <property type="entry name" value="ZINC FINGER FYVE DOMAIN PROTEIN"/>
    <property type="match status" value="1"/>
</dbReference>
<feature type="compositionally biased region" description="Low complexity" evidence="1">
    <location>
        <begin position="3558"/>
        <end position="3589"/>
    </location>
</feature>
<sequence length="3742" mass="400513">MSGFEGSRCRFLLEHDDSRLFTVLCNYLSVGQFELARALLHQVAARDLSKALTVLKSIVWHGPPPNWLSSVSVPSSAHLSWLCLIEFSSLVEQRQRKTSARRERAGGSKAKVPGWLHDRVQFDVLLAQTVLDAAAIQAQVVTAEVVCELRAYHASLLCFQAERDLAVGTVAEGDPLAMPRVVTLPAVSLLPLPALLPPTISRFPLQTLERTKQARRFRNGEVLLSKSAIQQLYSLLKTQPHLGHALCSAMAPSSFCEVVPPSPPAASEQRRGKTVSPSAAVGEEIAAEGDGGVDAGRDEPSMPPPVRVSPRDGDGTAGPSLQHLTSGAAFELPPSRTSVLKSTDDSSIDSGRRQPPPPPPRPRPPPYPPASMRAVPERTGLSAPGDATSGFPFGLGRSAPALLMAGRVQLMYMGLTADSLLHHALTRDDAWAYLRFLDISSAALHLVPQNGGPTHTPPPPPPVTNLIPPSSLSSTARQVERPTLSYPPADNGTSKAGGWAPVYELFSILVVAHSDPSTLCGVSSAPALRSRLASLVALPLSAPLSSPPYPASPAAPMPSPVLVRGTPPLQSSYQGPYDASGWDEERLGMVAPGAYGGMDTSAACALISNIFHTSRSPISTRTGGWMDAKVAMGGHPHPHHPHPPLHEHNALEAPDPFESSPLPLAHHPHPGTISLPRTASRLFSKFFHRMMVMRPKRGGRDGAVSDADTDAATEAAEMELDGANAGGDATSVSSDEEGTARWVPSDRSFSYRTRVYEALFAHEDPLHNYTGLRLYCVLEDEFLKLQAAQSPLPPAFELLNRATPTAGAAVPLRPHQQQHGAASDGRSKASAASPTSEGSHAPLPHGPPSHTTTPTSTRASVTSGTGGPTAGGSAGVGVGVGGGLHVYIPGSGSISFEEPSCPFWDAYFEFTRVAHQHCLEYAVTTAVRFIKKRHFQASACLLAPFPQLKPLVILLCWPEFHGDVAARQTLLDVLWKSYCADTTEAPLKTGDLLVDHHVEVLDYQVAATWWISRLVSQQRGVSAAGAGAGETPSDKGGDPFRITTASSLPGIAADVLQQVTAQSILAVMQTLLPAVSSSRLISALDNLPPLRQPRARLEHSYDLDLAKTYYALRCAIALVERCMSASPSRVVIEESLGELHRLLSSLNRTPFKLSLLLHLCSLCVARKRHMRGSGAAGPTGARDFLVPPNVVISIMTLVRVHVLQLVSAEQRSGGRGGDGPGRLQRIMTQLRVFIQEALWRAFICLKDYFAFSALAHPSHGDLSLISADSITSAAGSQGSGGSGKGPTSPPQPHAGIEAPRATDHLAAPSPLTPTSPRPPDSSLIEGAVGVLDEMSWMGLGSGEWRQWAPRVGAVLFETHMEARWHGVTTGAKAHDGASEGSDESAQRPSGRERVVVRGGMQSQPPHPFMRFCTPPEVPISLAPSSFIPRMLAEPSVLLNRALKINDYVLSMQLVDYFGLPAVCRSTVTIAERFAALRGRVAALKTAAVRDEGDGGSGGDLDFGGVKRGIDEILGVCERDGLDDMVLSGNASLLAFYACVDLAVSAAANADLSMTLLKCASAYLSAHRSRSQQSSPSPTPTTAPLPDGLYAFFTNLIDRLSVLLEAKGRFDHTSGSKAETATTSGLAALMLDVETLPTEPALLRTHLSRVQSQRNALLSLVESVDLLKKGHTSASHRSLMDFLSSAIKTLASERPDESPDGGGQPGGGDAVEISQQADNAFDQERRGESGPRYLLGFLEYLTKVAEWLRSASQASMARGKSGDAATATEEANEAKGEMEGEGGGAAAGAASAAASSSRDGGVGVSGGTLSVLGSAMQSEEWLDYFSVLAKTPKATVARVLFELHGHREALQLADVMGVDLVEVILKSSLPLSLLYQTPTPSHQQQQLLPTSPADTDSAAHGSASDEGSASDADSGGGDASRYPLSMELVLYLGELEGPLPDVKVPSAPLLATIACLERWNHRWPSRDFLTFAQEQSKVFPCIYRWIEERNEAWRAICETARATQDETADDSSDSLSFSVAELQTLAQPQRAALRAVADDAEASLVSCYTERVLSLLSQTPPQYQHALRIIDEHLPLHSPLSDRTLHSMLVQQEAPGNGCAGGGVGSMEDDLRVFESLYRLKDKTLAARLALTKYREWDADTAIQTLTMCLQSLDADDRTATTTGKSDTSPDAQQLSPSPAEDHPSSVSPVSPDDGGPSAPVAGKSLRKQVRQILKKMVTFKKILDVPGGRWRVWQEIERECGGGCGADERGSATGEVPVTPTTAVSVSSSSPLGGLVGDARGIGEVINTLVDLKQHDLARALTKMYRLTDPIPSLELSYLLHLFTTLNDKTAAVKRLLSFSPQLAVSFVFQMLHSLDRIQHRILLCRLLLSKLNAWLTKEQVRQLQVLNASMQLLGKVSDTVRPHFLSLLDRPLLIVESLLMNARVDLLRPFLEDFPEFRQDSLILRYGRKALGLPPEPHTADTPTHDDDDTVVSPAAAAASSPASVHHGGSDEGEGGLGGQWCLTGDGASDAHLRRIHVFEDAPSAALAESILDLCSSERSQNADSCFQICDELSLCVHRLVPRHPVHPGVASPSPSHPPQPASASPLHCHTTVNTSAGGRSLYGRYLDMCGGGGRKIGTPGGVSMAVGAGSCHGGREREEETAGAPVSPSTSVAVVLYMIRRLLNFLRHKFVVVSGMAYKMDRSLRVLDFIPRLWQRAGRRVGLAQLADPRQASLVRDQLIREDHLALSLELCQRCRGKDRDDDNNGGGAGAQGGRGKVADKGRQGGEWASSGGRHVVSEDPVRQAKAVGLLMLQRSDDAKRELEGTVLSPASQRHPPTTEGTAGDETTDGEGGGLMSPGPSSPPAASVASMGSGSVSGRLGRKGGPSECDVLTSLEWAIRHPPIYDLRSLRQLHRLLTFNTLHHKLFGRTPLLAPLPLQLYPRRPSHPSCPHPFARRPPQEGQGEWTTGDDEREHAGEEEGVEVEVDTLDRVDVRRDLRDRALPIAASRSLPRTIIYLYPSVHPSKLPSFPPRLRSLLNRQMAEQVEGEGEEVAPSQAGEEETKTPSAAESTQAAVADSSSQPSEALAKTPIGTRTPTLEKSLTPSASSDNLTIQATTATPGSPTRRTRALGVVPIERPTTLSPAAKPMTADDEGESGKAASPSSPVKASAVPERDLTMGMMGPSPAAPLGWVYMYVDRDGQTHREELITYPKLTRDVSYVAVGVMRGGGGGGGGKQTMAPSKDRAMPFAVVPSNRVPRLVRCRLSPRLLTEALEYHKKYGDAASLLDLLIREGQLDRAIQMVFLQDLPDELFIDVVAHYALAHNRMLEVQTVISNLLARPPPTGPSRAIVLPEGQATATTTTTSTMHQPGPLSQAPPIPSGELASAAPPPSHAYGQAVNPMMAKLERTMRALKGYLRQREALELLYGYQVFTRDYVNAAIVAVQLFMTSTCWDARFGHLHNAFSHLSAALQLIRRSYERASRPLGGPPGAGVSVGVEGAPSAPPRASSPDGHGINFNATSDIPIQQLTENDVLRGLRTLKLQMEVCETLPNLPPRINLFGPRSVQAEVCDKLMTTSSGSTGSRGASTLAPHTPPAATTTTTTDMPTLPQSPSQYELANRVMDFFGLPKGELYVKASNIIAAEAKSLDQVKVFLSAVSNRLPAFEWDALVVNIINIWVVEHRHKDPTQVQLAAQLVHLIQDDRHRLDAYVLLGQLGLAFHLACRLGSLQDLLHIRDEASRAGEQSLVAQVHAFLSQHHAE</sequence>
<accession>A0A0G4GEB4</accession>
<organism evidence="3 4">
    <name type="scientific">Vitrella brassicaformis (strain CCMP3155)</name>
    <dbReference type="NCBI Taxonomy" id="1169540"/>
    <lineage>
        <taxon>Eukaryota</taxon>
        <taxon>Sar</taxon>
        <taxon>Alveolata</taxon>
        <taxon>Colpodellida</taxon>
        <taxon>Vitrellaceae</taxon>
        <taxon>Vitrella</taxon>
    </lineage>
</organism>
<feature type="compositionally biased region" description="Low complexity" evidence="1">
    <location>
        <begin position="848"/>
        <end position="863"/>
    </location>
</feature>
<evidence type="ECO:0000313" key="4">
    <source>
        <dbReference type="Proteomes" id="UP000041254"/>
    </source>
</evidence>
<feature type="compositionally biased region" description="Low complexity" evidence="1">
    <location>
        <begin position="2473"/>
        <end position="2488"/>
    </location>
</feature>
<feature type="region of interest" description="Disordered" evidence="1">
    <location>
        <begin position="2455"/>
        <end position="2501"/>
    </location>
</feature>
<dbReference type="VEuPathDB" id="CryptoDB:Vbra_22985"/>
<evidence type="ECO:0000256" key="1">
    <source>
        <dbReference type="SAM" id="MobiDB-lite"/>
    </source>
</evidence>
<feature type="region of interest" description="Disordered" evidence="1">
    <location>
        <begin position="1754"/>
        <end position="1799"/>
    </location>
</feature>
<feature type="region of interest" description="Disordered" evidence="1">
    <location>
        <begin position="1370"/>
        <end position="1391"/>
    </location>
</feature>
<feature type="compositionally biased region" description="Low complexity" evidence="1">
    <location>
        <begin position="1786"/>
        <end position="1798"/>
    </location>
</feature>
<feature type="compositionally biased region" description="Low complexity" evidence="1">
    <location>
        <begin position="1895"/>
        <end position="1912"/>
    </location>
</feature>
<feature type="region of interest" description="Disordered" evidence="1">
    <location>
        <begin position="1273"/>
        <end position="1324"/>
    </location>
</feature>
<feature type="region of interest" description="Disordered" evidence="1">
    <location>
        <begin position="2927"/>
        <end position="2964"/>
    </location>
</feature>
<feature type="region of interest" description="Disordered" evidence="1">
    <location>
        <begin position="2568"/>
        <end position="2591"/>
    </location>
</feature>
<reference evidence="3 4" key="1">
    <citation type="submission" date="2014-11" db="EMBL/GenBank/DDBJ databases">
        <authorList>
            <person name="Zhu J."/>
            <person name="Qi W."/>
            <person name="Song R."/>
        </authorList>
    </citation>
    <scope>NUCLEOTIDE SEQUENCE [LARGE SCALE GENOMIC DNA]</scope>
</reference>
<feature type="region of interest" description="Disordered" evidence="1">
    <location>
        <begin position="2807"/>
        <end position="2869"/>
    </location>
</feature>
<feature type="region of interest" description="Disordered" evidence="1">
    <location>
        <begin position="3558"/>
        <end position="3590"/>
    </location>
</feature>
<feature type="compositionally biased region" description="Low complexity" evidence="1">
    <location>
        <begin position="2846"/>
        <end position="2860"/>
    </location>
</feature>
<dbReference type="STRING" id="1169540.A0A0G4GEB4"/>
<feature type="compositionally biased region" description="Gly residues" evidence="1">
    <location>
        <begin position="2747"/>
        <end position="2758"/>
    </location>
</feature>
<feature type="compositionally biased region" description="Low complexity" evidence="1">
    <location>
        <begin position="3141"/>
        <end position="3153"/>
    </location>
</feature>
<dbReference type="Pfam" id="PF25569">
    <property type="entry name" value="TPR_ZFYVE26"/>
    <property type="match status" value="1"/>
</dbReference>
<feature type="compositionally biased region" description="Polar residues" evidence="1">
    <location>
        <begin position="3075"/>
        <end position="3107"/>
    </location>
</feature>
<gene>
    <name evidence="3" type="ORF">Vbra_22985</name>
</gene>
<feature type="region of interest" description="Disordered" evidence="1">
    <location>
        <begin position="1691"/>
        <end position="1710"/>
    </location>
</feature>
<feature type="compositionally biased region" description="Polar residues" evidence="1">
    <location>
        <begin position="3047"/>
        <end position="3066"/>
    </location>
</feature>
<feature type="compositionally biased region" description="Polar residues" evidence="1">
    <location>
        <begin position="1879"/>
        <end position="1893"/>
    </location>
</feature>
<dbReference type="InterPro" id="IPR057946">
    <property type="entry name" value="TPR_ZFYVE26"/>
</dbReference>
<keyword evidence="4" id="KW-1185">Reference proteome</keyword>
<dbReference type="Proteomes" id="UP000041254">
    <property type="component" value="Unassembled WGS sequence"/>
</dbReference>
<proteinExistence type="predicted"/>
<feature type="region of interest" description="Disordered" evidence="1">
    <location>
        <begin position="632"/>
        <end position="659"/>
    </location>
</feature>
<feature type="region of interest" description="Disordered" evidence="1">
    <location>
        <begin position="257"/>
        <end position="386"/>
    </location>
</feature>
<feature type="domain" description="ZFYVE26-like TPR repeats" evidence="2">
    <location>
        <begin position="3612"/>
        <end position="3736"/>
    </location>
</feature>
<dbReference type="OrthoDB" id="426919at2759"/>
<feature type="region of interest" description="Disordered" evidence="1">
    <location>
        <begin position="3025"/>
        <end position="3153"/>
    </location>
</feature>
<feature type="region of interest" description="Disordered" evidence="1">
    <location>
        <begin position="3467"/>
        <end position="3501"/>
    </location>
</feature>
<feature type="compositionally biased region" description="Polar residues" evidence="1">
    <location>
        <begin position="2159"/>
        <end position="2176"/>
    </location>
</feature>
<feature type="region of interest" description="Disordered" evidence="1">
    <location>
        <begin position="448"/>
        <end position="491"/>
    </location>
</feature>
<feature type="region of interest" description="Disordered" evidence="1">
    <location>
        <begin position="1879"/>
        <end position="1916"/>
    </location>
</feature>
<feature type="region of interest" description="Disordered" evidence="1">
    <location>
        <begin position="2738"/>
        <end position="2782"/>
    </location>
</feature>
<evidence type="ECO:0000259" key="2">
    <source>
        <dbReference type="Pfam" id="PF25569"/>
    </source>
</evidence>
<dbReference type="OMA" id="WRVWQEI"/>
<feature type="compositionally biased region" description="Gly residues" evidence="1">
    <location>
        <begin position="1699"/>
        <end position="1708"/>
    </location>
</feature>
<feature type="compositionally biased region" description="Low complexity" evidence="1">
    <location>
        <begin position="2184"/>
        <end position="2197"/>
    </location>
</feature>
<feature type="compositionally biased region" description="Pro residues" evidence="1">
    <location>
        <begin position="354"/>
        <end position="369"/>
    </location>
</feature>
<feature type="compositionally biased region" description="Pro residues" evidence="1">
    <location>
        <begin position="1310"/>
        <end position="1319"/>
    </location>
</feature>